<evidence type="ECO:0000256" key="1">
    <source>
        <dbReference type="SAM" id="MobiDB-lite"/>
    </source>
</evidence>
<organism evidence="3 4">
    <name type="scientific">Nannocystis pusilla</name>
    <dbReference type="NCBI Taxonomy" id="889268"/>
    <lineage>
        <taxon>Bacteria</taxon>
        <taxon>Pseudomonadati</taxon>
        <taxon>Myxococcota</taxon>
        <taxon>Polyangia</taxon>
        <taxon>Nannocystales</taxon>
        <taxon>Nannocystaceae</taxon>
        <taxon>Nannocystis</taxon>
    </lineage>
</organism>
<comment type="caution">
    <text evidence="3">The sequence shown here is derived from an EMBL/GenBank/DDBJ whole genome shotgun (WGS) entry which is preliminary data.</text>
</comment>
<feature type="compositionally biased region" description="Polar residues" evidence="1">
    <location>
        <begin position="364"/>
        <end position="376"/>
    </location>
</feature>
<feature type="compositionally biased region" description="Low complexity" evidence="1">
    <location>
        <begin position="336"/>
        <end position="363"/>
    </location>
</feature>
<dbReference type="RefSeq" id="WP_267777800.1">
    <property type="nucleotide sequence ID" value="NZ_JAPNKE010000002.1"/>
</dbReference>
<sequence>MIRGSLPSLALVGVIATPLAASAANGLEPRTPVAWPDTTPCLTVVDRQQEVMLHLAYGVPYEDVDVTVDEVADSRRHQFVAFCRDHSREEFLPIWLTWKDVEAAAAKMLVDPMLVEDDAVLETSSVWQDCWFPITPDDARRPITFAEARKGVDWDTTALPAGAYVVQGYTWEPAVNIYSQRPGVVHVVDGLDLAAVGPAAAVTTTLDFTFAEDTYAIDGCTRALPGSTLSVYWSITGTGGLDWKLYGEDIPVEGESFSLQFLPPPETSGRTVALRVDVTDPMQRTFSAYPLNLLTVLPGSSGGTTSDTTAGCDPEAAFVNAPCDTSGDGTTGEPGGATTSTTSTSTTSELATAGTSADAAGTTEPASSTGPALTSDASGCSCDATASASLAWMSLLALARRRRRHRRDGVATKRD</sequence>
<reference evidence="3" key="1">
    <citation type="submission" date="2022-11" db="EMBL/GenBank/DDBJ databases">
        <title>Minimal conservation of predation-associated metabolite biosynthetic gene clusters underscores biosynthetic potential of Myxococcota including descriptions for ten novel species: Archangium lansinium sp. nov., Myxococcus landrumus sp. nov., Nannocystis bai.</title>
        <authorList>
            <person name="Ahearne A."/>
            <person name="Stevens C."/>
            <person name="Phillips K."/>
        </authorList>
    </citation>
    <scope>NUCLEOTIDE SEQUENCE</scope>
    <source>
        <strain evidence="3">Na p29</strain>
    </source>
</reference>
<protein>
    <recommendedName>
        <fullName evidence="5">MYXO-CTERM domain-containing protein</fullName>
    </recommendedName>
</protein>
<keyword evidence="4" id="KW-1185">Reference proteome</keyword>
<dbReference type="EMBL" id="JAPNKE010000002">
    <property type="protein sequence ID" value="MCY1013701.1"/>
    <property type="molecule type" value="Genomic_DNA"/>
</dbReference>
<feature type="region of interest" description="Disordered" evidence="1">
    <location>
        <begin position="323"/>
        <end position="376"/>
    </location>
</feature>
<evidence type="ECO:0000313" key="3">
    <source>
        <dbReference type="EMBL" id="MCY1013701.1"/>
    </source>
</evidence>
<accession>A0A9X3F964</accession>
<evidence type="ECO:0008006" key="5">
    <source>
        <dbReference type="Google" id="ProtNLM"/>
    </source>
</evidence>
<evidence type="ECO:0000313" key="4">
    <source>
        <dbReference type="Proteomes" id="UP001150924"/>
    </source>
</evidence>
<evidence type="ECO:0000256" key="2">
    <source>
        <dbReference type="SAM" id="SignalP"/>
    </source>
</evidence>
<keyword evidence="2" id="KW-0732">Signal</keyword>
<feature type="signal peptide" evidence="2">
    <location>
        <begin position="1"/>
        <end position="23"/>
    </location>
</feature>
<gene>
    <name evidence="3" type="ORF">OV079_50880</name>
</gene>
<dbReference type="AlphaFoldDB" id="A0A9X3F964"/>
<dbReference type="Proteomes" id="UP001150924">
    <property type="component" value="Unassembled WGS sequence"/>
</dbReference>
<proteinExistence type="predicted"/>
<name>A0A9X3F964_9BACT</name>
<feature type="chain" id="PRO_5040730559" description="MYXO-CTERM domain-containing protein" evidence="2">
    <location>
        <begin position="24"/>
        <end position="415"/>
    </location>
</feature>